<dbReference type="InterPro" id="IPR009739">
    <property type="entry name" value="LprI-like_N"/>
</dbReference>
<dbReference type="Proteomes" id="UP000280346">
    <property type="component" value="Unassembled WGS sequence"/>
</dbReference>
<sequence length="132" mass="14491">MRRIPVASAILLLNVAMMAVPAQAEKNNLSATYTNCMDNSGGVTFDMIECTIEEHEKQDKRLNSAYKQALKAVGDRANTLKEVQRAWLKYRDLTCGFAGGAEGSSARIIGSSCFLQMTAERADELQDIAKNQ</sequence>
<gene>
    <name evidence="3" type="ORF">EJ913_26035</name>
</gene>
<evidence type="ECO:0000256" key="1">
    <source>
        <dbReference type="SAM" id="SignalP"/>
    </source>
</evidence>
<dbReference type="Gene3D" id="1.20.1270.180">
    <property type="match status" value="1"/>
</dbReference>
<proteinExistence type="predicted"/>
<feature type="domain" description="Lysozyme inhibitor LprI-like N-terminal" evidence="2">
    <location>
        <begin position="36"/>
        <end position="125"/>
    </location>
</feature>
<keyword evidence="1" id="KW-0732">Signal</keyword>
<name>A0A3S0V3T9_9PROT</name>
<evidence type="ECO:0000313" key="3">
    <source>
        <dbReference type="EMBL" id="RUQ65046.1"/>
    </source>
</evidence>
<dbReference type="PANTHER" id="PTHR39176">
    <property type="entry name" value="PERIPLASMIC PROTEIN-RELATED"/>
    <property type="match status" value="1"/>
</dbReference>
<dbReference type="RefSeq" id="WP_127003441.1">
    <property type="nucleotide sequence ID" value="NZ_JBNPXW010000004.1"/>
</dbReference>
<evidence type="ECO:0000313" key="4">
    <source>
        <dbReference type="Proteomes" id="UP000280346"/>
    </source>
</evidence>
<organism evidence="3 4">
    <name type="scientific">Azospirillum doebereinerae</name>
    <dbReference type="NCBI Taxonomy" id="92933"/>
    <lineage>
        <taxon>Bacteria</taxon>
        <taxon>Pseudomonadati</taxon>
        <taxon>Pseudomonadota</taxon>
        <taxon>Alphaproteobacteria</taxon>
        <taxon>Rhodospirillales</taxon>
        <taxon>Azospirillaceae</taxon>
        <taxon>Azospirillum</taxon>
    </lineage>
</organism>
<dbReference type="EMBL" id="RZIJ01000028">
    <property type="protein sequence ID" value="RUQ65046.1"/>
    <property type="molecule type" value="Genomic_DNA"/>
</dbReference>
<dbReference type="Pfam" id="PF07007">
    <property type="entry name" value="LprI"/>
    <property type="match status" value="1"/>
</dbReference>
<evidence type="ECO:0000259" key="2">
    <source>
        <dbReference type="Pfam" id="PF07007"/>
    </source>
</evidence>
<keyword evidence="4" id="KW-1185">Reference proteome</keyword>
<feature type="chain" id="PRO_5018558761" evidence="1">
    <location>
        <begin position="25"/>
        <end position="132"/>
    </location>
</feature>
<accession>A0A3S0V3T9</accession>
<reference evidence="3 4" key="1">
    <citation type="submission" date="2018-12" db="EMBL/GenBank/DDBJ databases">
        <authorList>
            <person name="Yang Y."/>
        </authorList>
    </citation>
    <scope>NUCLEOTIDE SEQUENCE [LARGE SCALE GENOMIC DNA]</scope>
    <source>
        <strain evidence="3 4">GSF71</strain>
    </source>
</reference>
<dbReference type="OrthoDB" id="7340239at2"/>
<dbReference type="AlphaFoldDB" id="A0A3S0V3T9"/>
<comment type="caution">
    <text evidence="3">The sequence shown here is derived from an EMBL/GenBank/DDBJ whole genome shotgun (WGS) entry which is preliminary data.</text>
</comment>
<protein>
    <submittedName>
        <fullName evidence="3">DUF1311 domain-containing protein</fullName>
    </submittedName>
</protein>
<dbReference type="PANTHER" id="PTHR39176:SF1">
    <property type="entry name" value="PERIPLASMIC PROTEIN"/>
    <property type="match status" value="1"/>
</dbReference>
<feature type="signal peptide" evidence="1">
    <location>
        <begin position="1"/>
        <end position="24"/>
    </location>
</feature>